<accession>A0A3N0BVZ7</accession>
<dbReference type="PANTHER" id="PTHR43649:SF14">
    <property type="entry name" value="BLR3389 PROTEIN"/>
    <property type="match status" value="1"/>
</dbReference>
<feature type="chain" id="PRO_5018161237" evidence="1">
    <location>
        <begin position="26"/>
        <end position="451"/>
    </location>
</feature>
<comment type="caution">
    <text evidence="2">The sequence shown here is derived from an EMBL/GenBank/DDBJ whole genome shotgun (WGS) entry which is preliminary data.</text>
</comment>
<gene>
    <name evidence="2" type="ORF">D7003_12170</name>
</gene>
<feature type="signal peptide" evidence="1">
    <location>
        <begin position="1"/>
        <end position="25"/>
    </location>
</feature>
<organism evidence="2 3">
    <name type="scientific">Arthrobacter oryzae</name>
    <dbReference type="NCBI Taxonomy" id="409290"/>
    <lineage>
        <taxon>Bacteria</taxon>
        <taxon>Bacillati</taxon>
        <taxon>Actinomycetota</taxon>
        <taxon>Actinomycetes</taxon>
        <taxon>Micrococcales</taxon>
        <taxon>Micrococcaceae</taxon>
        <taxon>Arthrobacter</taxon>
    </lineage>
</organism>
<evidence type="ECO:0000313" key="2">
    <source>
        <dbReference type="EMBL" id="RNL53872.1"/>
    </source>
</evidence>
<keyword evidence="1" id="KW-0732">Signal</keyword>
<dbReference type="Proteomes" id="UP000273807">
    <property type="component" value="Unassembled WGS sequence"/>
</dbReference>
<dbReference type="InterPro" id="IPR050490">
    <property type="entry name" value="Bact_solute-bd_prot1"/>
</dbReference>
<dbReference type="Pfam" id="PF01547">
    <property type="entry name" value="SBP_bac_1"/>
    <property type="match status" value="1"/>
</dbReference>
<evidence type="ECO:0000313" key="3">
    <source>
        <dbReference type="Proteomes" id="UP000273807"/>
    </source>
</evidence>
<sequence>MRGSWKSFVAGIAAAAVLAVPACSAGSTEASDRVLKVAYQKTDSFAAVDDMFTKTKKDFEAANPGVRVELQPIMANDEDYGTKLALALRSPETAPDVFYEDSFKVRADAEAGYLLKLDERLAAWEDWAVFSDAAKTAGAGDDGGTYAVPLGTDTRAIWYNKKVLQGAGIDVPWQPRTWDDILAAARTIKASDAGLIPFSMYAGKGSGEGTVMQSFYELLYGTGDTLYDEATRKWVVGSKGFIASLEFLQTLYSEGLAVTPAQALDGNVWKKVVGEWLPEGRMGGTVEGSYAPSFWQPGGSYEWPGYAQDMGVAKFPTRNGQAPGAVSMSGGWTLAVSADSSNPDLAFGFLTSALNKQNSLAFALDSLQIAVRGDVAAEPAYQSANPFIRDVSELVDVTHFRPSTADYPRISAAIQEATESVITGTLTPEQAAARYDEAVRAQVGDEKVVQK</sequence>
<dbReference type="Gene3D" id="3.40.190.10">
    <property type="entry name" value="Periplasmic binding protein-like II"/>
    <property type="match status" value="2"/>
</dbReference>
<evidence type="ECO:0000256" key="1">
    <source>
        <dbReference type="SAM" id="SignalP"/>
    </source>
</evidence>
<dbReference type="AlphaFoldDB" id="A0A3N0BVZ7"/>
<proteinExistence type="predicted"/>
<dbReference type="InterPro" id="IPR006059">
    <property type="entry name" value="SBP"/>
</dbReference>
<dbReference type="SUPFAM" id="SSF53850">
    <property type="entry name" value="Periplasmic binding protein-like II"/>
    <property type="match status" value="1"/>
</dbReference>
<name>A0A3N0BVZ7_9MICC</name>
<dbReference type="OrthoDB" id="3495561at2"/>
<reference evidence="2 3" key="1">
    <citation type="submission" date="2018-10" db="EMBL/GenBank/DDBJ databases">
        <title>Genome sequencing of Arthrobacter oryzae TNB02.</title>
        <authorList>
            <person name="Cho Y.-J."/>
            <person name="Cho A."/>
            <person name="Kim O.-S."/>
        </authorList>
    </citation>
    <scope>NUCLEOTIDE SEQUENCE [LARGE SCALE GENOMIC DNA]</scope>
    <source>
        <strain evidence="2 3">TNB02</strain>
    </source>
</reference>
<dbReference type="RefSeq" id="WP_123255698.1">
    <property type="nucleotide sequence ID" value="NZ_RBED01000104.1"/>
</dbReference>
<dbReference type="PANTHER" id="PTHR43649">
    <property type="entry name" value="ARABINOSE-BINDING PROTEIN-RELATED"/>
    <property type="match status" value="1"/>
</dbReference>
<dbReference type="EMBL" id="RBED01000104">
    <property type="protein sequence ID" value="RNL53872.1"/>
    <property type="molecule type" value="Genomic_DNA"/>
</dbReference>
<protein>
    <submittedName>
        <fullName evidence="2">Extracellular solute-binding protein</fullName>
    </submittedName>
</protein>
<keyword evidence="3" id="KW-1185">Reference proteome</keyword>